<dbReference type="InterPro" id="IPR036942">
    <property type="entry name" value="Beta-barrel_TonB_sf"/>
</dbReference>
<keyword evidence="3" id="KW-0998">Cell outer membrane</keyword>
<dbReference type="EMBL" id="JBHTHZ010000005">
    <property type="protein sequence ID" value="MFD0793596.1"/>
    <property type="molecule type" value="Genomic_DNA"/>
</dbReference>
<dbReference type="InterPro" id="IPR008969">
    <property type="entry name" value="CarboxyPept-like_regulatory"/>
</dbReference>
<evidence type="ECO:0000313" key="6">
    <source>
        <dbReference type="Proteomes" id="UP001597010"/>
    </source>
</evidence>
<gene>
    <name evidence="5" type="ORF">ACFQZX_08200</name>
</gene>
<evidence type="ECO:0000256" key="1">
    <source>
        <dbReference type="ARBA" id="ARBA00004442"/>
    </source>
</evidence>
<comment type="caution">
    <text evidence="5">The sequence shown here is derived from an EMBL/GenBank/DDBJ whole genome shotgun (WGS) entry which is preliminary data.</text>
</comment>
<dbReference type="PANTHER" id="PTHR40980">
    <property type="entry name" value="PLUG DOMAIN-CONTAINING PROTEIN"/>
    <property type="match status" value="1"/>
</dbReference>
<dbReference type="Gene3D" id="2.60.40.1120">
    <property type="entry name" value="Carboxypeptidase-like, regulatory domain"/>
    <property type="match status" value="1"/>
</dbReference>
<comment type="subcellular location">
    <subcellularLocation>
        <location evidence="1">Cell outer membrane</location>
    </subcellularLocation>
</comment>
<dbReference type="Gene3D" id="2.40.170.20">
    <property type="entry name" value="TonB-dependent receptor, beta-barrel domain"/>
    <property type="match status" value="1"/>
</dbReference>
<sequence>MKKILLFFLMILPGLAFSQLRLKGKVTDAAGHPLDAATITLTKDHKHIASAFADLGNFNVVYPANGIYILSATLVGYQPVQMQLQLPKDSILLVMQPDSKHLNEVTIAYRRPLIERKIDRVSFNVENSILASGSSAWEALIKTPGLQVNTSNDITANRKTVKIYLDGKPLQLSGDDLPAYLQGLPSDQVARIEVFSNPPAQFEAEGASVINIVTKKAKKQGFNVTLNGGFTQATYSGYNASTSFNYRKDKLNVYGSYGFAHRHNFQDHDTYIDFGNSLWGSPNRNIYQSDNHNYRVGLDYQLKDNQVLGLLVTGSNRKGNTEGHTLTRITNKQLVLDSTLQTDNFSENSGNQYTYNLNYNLKLDSGKRSLNIDADYSPYQTSSDAYADNLSFLPDGSRTPNMFHIYTPSRQHIDIYSGKIDYNYKLAGRWEVTSGLKYSSTQSYNDFDYYNRDGSTLTAIPQNSNHFTYNENTAAAYTSFSGVIGQWTLQAGLRGEYTRTRGYSVTLDSLNRRNYLKLFPTLFAQYKLSDDHELQLNYAYRIDRPEYNRLNPAKRYSSPYNIYVGNPALQPAFVHNIEFGYTYKQLYNVTAYYTATHDLFTNINIQDNQTKVYYGTHANLGLSVIAGLRISAPFHPTTWWEVNVVADAFRQHEKSAYLSGSYDYHLFSFAGVLNQAFTINSKNGLKAEINSVYNGPGLQAIYRSGHNSEIDAGIKTNIFGGKGTLRLAVNDIFNTNVDKVNINFQDQQSRFIHHVESRNATLSITWRLGRNVTASRSRTTASEEERKRAQ</sequence>
<evidence type="ECO:0000313" key="5">
    <source>
        <dbReference type="EMBL" id="MFD0793596.1"/>
    </source>
</evidence>
<dbReference type="SUPFAM" id="SSF49464">
    <property type="entry name" value="Carboxypeptidase regulatory domain-like"/>
    <property type="match status" value="1"/>
</dbReference>
<organism evidence="5 6">
    <name type="scientific">Mucilaginibacter litoreus</name>
    <dbReference type="NCBI Taxonomy" id="1048221"/>
    <lineage>
        <taxon>Bacteria</taxon>
        <taxon>Pseudomonadati</taxon>
        <taxon>Bacteroidota</taxon>
        <taxon>Sphingobacteriia</taxon>
        <taxon>Sphingobacteriales</taxon>
        <taxon>Sphingobacteriaceae</taxon>
        <taxon>Mucilaginibacter</taxon>
    </lineage>
</organism>
<dbReference type="Pfam" id="PF14905">
    <property type="entry name" value="OMP_b-brl_3"/>
    <property type="match status" value="1"/>
</dbReference>
<keyword evidence="2" id="KW-0472">Membrane</keyword>
<dbReference type="RefSeq" id="WP_377113633.1">
    <property type="nucleotide sequence ID" value="NZ_JBHTHZ010000005.1"/>
</dbReference>
<keyword evidence="6" id="KW-1185">Reference proteome</keyword>
<evidence type="ECO:0000259" key="4">
    <source>
        <dbReference type="Pfam" id="PF14905"/>
    </source>
</evidence>
<evidence type="ECO:0000256" key="3">
    <source>
        <dbReference type="ARBA" id="ARBA00023237"/>
    </source>
</evidence>
<feature type="domain" description="Outer membrane protein beta-barrel" evidence="4">
    <location>
        <begin position="362"/>
        <end position="766"/>
    </location>
</feature>
<evidence type="ECO:0000256" key="2">
    <source>
        <dbReference type="ARBA" id="ARBA00023136"/>
    </source>
</evidence>
<keyword evidence="5" id="KW-0675">Receptor</keyword>
<dbReference type="SUPFAM" id="SSF56935">
    <property type="entry name" value="Porins"/>
    <property type="match status" value="1"/>
</dbReference>
<dbReference type="Proteomes" id="UP001597010">
    <property type="component" value="Unassembled WGS sequence"/>
</dbReference>
<protein>
    <submittedName>
        <fullName evidence="5">TonB-dependent receptor domain-containing protein</fullName>
    </submittedName>
</protein>
<dbReference type="PANTHER" id="PTHR40980:SF4">
    <property type="entry name" value="TONB-DEPENDENT RECEPTOR-LIKE BETA-BARREL DOMAIN-CONTAINING PROTEIN"/>
    <property type="match status" value="1"/>
</dbReference>
<dbReference type="InterPro" id="IPR041700">
    <property type="entry name" value="OMP_b-brl_3"/>
</dbReference>
<reference evidence="6" key="1">
    <citation type="journal article" date="2019" name="Int. J. Syst. Evol. Microbiol.">
        <title>The Global Catalogue of Microorganisms (GCM) 10K type strain sequencing project: providing services to taxonomists for standard genome sequencing and annotation.</title>
        <authorList>
            <consortium name="The Broad Institute Genomics Platform"/>
            <consortium name="The Broad Institute Genome Sequencing Center for Infectious Disease"/>
            <person name="Wu L."/>
            <person name="Ma J."/>
        </authorList>
    </citation>
    <scope>NUCLEOTIDE SEQUENCE [LARGE SCALE GENOMIC DNA]</scope>
    <source>
        <strain evidence="6">CCUG 61484</strain>
    </source>
</reference>
<accession>A0ABW3ASY0</accession>
<name>A0ABW3ASY0_9SPHI</name>
<proteinExistence type="predicted"/>